<dbReference type="CDD" id="cd00009">
    <property type="entry name" value="AAA"/>
    <property type="match status" value="1"/>
</dbReference>
<dbReference type="EMBL" id="JAAVJH010000006">
    <property type="protein sequence ID" value="NJR79349.1"/>
    <property type="molecule type" value="Genomic_DNA"/>
</dbReference>
<dbReference type="InterPro" id="IPR008868">
    <property type="entry name" value="TniB"/>
</dbReference>
<comment type="caution">
    <text evidence="1">The sequence shown here is derived from an EMBL/GenBank/DDBJ whole genome shotgun (WGS) entry which is preliminary data.</text>
</comment>
<organism evidence="1 2">
    <name type="scientific">Sphingomonas corticis</name>
    <dbReference type="NCBI Taxonomy" id="2722791"/>
    <lineage>
        <taxon>Bacteria</taxon>
        <taxon>Pseudomonadati</taxon>
        <taxon>Pseudomonadota</taxon>
        <taxon>Alphaproteobacteria</taxon>
        <taxon>Sphingomonadales</taxon>
        <taxon>Sphingomonadaceae</taxon>
        <taxon>Sphingomonas</taxon>
    </lineage>
</organism>
<evidence type="ECO:0000313" key="2">
    <source>
        <dbReference type="Proteomes" id="UP000732399"/>
    </source>
</evidence>
<gene>
    <name evidence="1" type="ORF">HBH26_12220</name>
</gene>
<dbReference type="SUPFAM" id="SSF52540">
    <property type="entry name" value="P-loop containing nucleoside triphosphate hydrolases"/>
    <property type="match status" value="1"/>
</dbReference>
<keyword evidence="2" id="KW-1185">Reference proteome</keyword>
<dbReference type="InterPro" id="IPR052026">
    <property type="entry name" value="ExeA_AAA_ATPase_DNA-bind"/>
</dbReference>
<dbReference type="PANTHER" id="PTHR35894">
    <property type="entry name" value="GENERAL SECRETION PATHWAY PROTEIN A-RELATED"/>
    <property type="match status" value="1"/>
</dbReference>
<dbReference type="RefSeq" id="WP_168134882.1">
    <property type="nucleotide sequence ID" value="NZ_JAAVJH010000006.1"/>
</dbReference>
<proteinExistence type="predicted"/>
<dbReference type="Gene3D" id="3.40.50.300">
    <property type="entry name" value="P-loop containing nucleotide triphosphate hydrolases"/>
    <property type="match status" value="1"/>
</dbReference>
<evidence type="ECO:0000313" key="1">
    <source>
        <dbReference type="EMBL" id="NJR79349.1"/>
    </source>
</evidence>
<dbReference type="PANTHER" id="PTHR35894:SF1">
    <property type="entry name" value="PHOSPHORIBULOKINASE _ URIDINE KINASE FAMILY"/>
    <property type="match status" value="1"/>
</dbReference>
<dbReference type="Proteomes" id="UP000732399">
    <property type="component" value="Unassembled WGS sequence"/>
</dbReference>
<name>A0ABX1CMZ9_9SPHN</name>
<sequence>MSDTYDNPTLRPEMQEFLDIEGRGRLGECWNRVWVPTPSTKEAFIELQDCMNAAQSTKPRGLIITGEADTGKSRTMQAFRDLHQPRMDPESEYAEHRVIYLTAPDNPDPVVVLKKILAELGHPLRYNPSPADLRSHAVTMLKACRVGTVMIDEIHDISRDSRMNSKIVSFLVFMKSLINDTGRPFVVGGTQVVLDMIASEDQIAGRLNTVVKLKPFTLSEFAMILLAFERMLPLRRQSRFRENEGLVQLAYTLTQGYIGRLNYLLEDACKVAIDSGEERITLSTIDRVRDRSIVSVGRRVA</sequence>
<dbReference type="InterPro" id="IPR027417">
    <property type="entry name" value="P-loop_NTPase"/>
</dbReference>
<reference evidence="1 2" key="1">
    <citation type="submission" date="2020-03" db="EMBL/GenBank/DDBJ databases">
        <authorList>
            <person name="Wang L."/>
            <person name="He N."/>
            <person name="Li Y."/>
            <person name="Fang Y."/>
            <person name="Zhang F."/>
        </authorList>
    </citation>
    <scope>NUCLEOTIDE SEQUENCE [LARGE SCALE GENOMIC DNA]</scope>
    <source>
        <strain evidence="1 2">36D10-4-7</strain>
    </source>
</reference>
<protein>
    <submittedName>
        <fullName evidence="1">AAA family ATPase</fullName>
    </submittedName>
</protein>
<dbReference type="Pfam" id="PF05621">
    <property type="entry name" value="TniB"/>
    <property type="match status" value="1"/>
</dbReference>
<accession>A0ABX1CMZ9</accession>